<dbReference type="GeneID" id="106159503"/>
<dbReference type="RefSeq" id="XP_013391260.1">
    <property type="nucleotide sequence ID" value="XM_013535806.1"/>
</dbReference>
<evidence type="ECO:0000256" key="5">
    <source>
        <dbReference type="ARBA" id="ARBA00023242"/>
    </source>
</evidence>
<dbReference type="FunFam" id="1.10.10.60:FF:000102">
    <property type="entry name" value="Aristaless related homeobox"/>
    <property type="match status" value="1"/>
</dbReference>
<dbReference type="InterPro" id="IPR003654">
    <property type="entry name" value="OAR_dom"/>
</dbReference>
<dbReference type="PANTHER" id="PTHR24329:SF570">
    <property type="entry name" value="HOMEOBRAIN"/>
    <property type="match status" value="1"/>
</dbReference>
<dbReference type="KEGG" id="lak:106159503"/>
<sequence length="373" mass="40428">MMWEKTPLLTHEEKKLCLAAVSVGVTSCSSPSVVSAPKKSMSYSIESILGDRKDKNESRDTEHDSSESQEVRSRAPSTSPSPPVSPSSSGLSLVVPAVPFKHKTSPSSGGFDDTLQGETSKDGISMGYVDEDPEDSDAPDSKPRKVRRSRTTFTTYQLHQLERAFEKTQYPDVFMREELAMRLDLSEARVQVWFQNRRAKWRKREKSLGRDSPSFIPPEHRQGLVDMAALAGNSAIASTDPAAAAALWATGRVPIPHLGGVNPMLFLHQAGLSALHGQYLQNKAPYGGLMPTGYLINAAAHPLAPSYGGSFVTSYLSPQGSQSSPPATPTRGSSLATSSGNGEALDMRRTSIDKLRLKAQEHYATLDISPSKE</sequence>
<dbReference type="SMART" id="SM00389">
    <property type="entry name" value="HOX"/>
    <property type="match status" value="1"/>
</dbReference>
<evidence type="ECO:0000256" key="4">
    <source>
        <dbReference type="ARBA" id="ARBA00023155"/>
    </source>
</evidence>
<evidence type="ECO:0000259" key="9">
    <source>
        <dbReference type="PROSITE" id="PS50071"/>
    </source>
</evidence>
<evidence type="ECO:0000256" key="6">
    <source>
        <dbReference type="PROSITE-ProRule" id="PRU00108"/>
    </source>
</evidence>
<dbReference type="InterPro" id="IPR050649">
    <property type="entry name" value="Paired_Homeobox_TFs"/>
</dbReference>
<dbReference type="STRING" id="7574.A0A1S3HZ10"/>
<dbReference type="OrthoDB" id="6159439at2759"/>
<feature type="domain" description="Homeobox" evidence="9">
    <location>
        <begin position="144"/>
        <end position="204"/>
    </location>
</feature>
<accession>A0A1S3HZ10</accession>
<dbReference type="SUPFAM" id="SSF46689">
    <property type="entry name" value="Homeodomain-like"/>
    <property type="match status" value="1"/>
</dbReference>
<feature type="region of interest" description="Disordered" evidence="8">
    <location>
        <begin position="102"/>
        <end position="149"/>
    </location>
</feature>
<dbReference type="PROSITE" id="PS00027">
    <property type="entry name" value="HOMEOBOX_1"/>
    <property type="match status" value="1"/>
</dbReference>
<feature type="compositionally biased region" description="Acidic residues" evidence="8">
    <location>
        <begin position="129"/>
        <end position="138"/>
    </location>
</feature>
<dbReference type="CDD" id="cd00086">
    <property type="entry name" value="homeodomain"/>
    <property type="match status" value="1"/>
</dbReference>
<dbReference type="InParanoid" id="A0A1S3HZ10"/>
<evidence type="ECO:0000313" key="10">
    <source>
        <dbReference type="Proteomes" id="UP000085678"/>
    </source>
</evidence>
<evidence type="ECO:0000256" key="7">
    <source>
        <dbReference type="RuleBase" id="RU000682"/>
    </source>
</evidence>
<dbReference type="GO" id="GO:0000977">
    <property type="term" value="F:RNA polymerase II transcription regulatory region sequence-specific DNA binding"/>
    <property type="evidence" value="ECO:0007669"/>
    <property type="project" value="TreeGrafter"/>
</dbReference>
<keyword evidence="10" id="KW-1185">Reference proteome</keyword>
<feature type="compositionally biased region" description="Polar residues" evidence="8">
    <location>
        <begin position="317"/>
        <end position="341"/>
    </location>
</feature>
<keyword evidence="2" id="KW-0217">Developmental protein</keyword>
<dbReference type="Pfam" id="PF03826">
    <property type="entry name" value="OAR"/>
    <property type="match status" value="1"/>
</dbReference>
<keyword evidence="4 6" id="KW-0371">Homeobox</keyword>
<evidence type="ECO:0000256" key="3">
    <source>
        <dbReference type="ARBA" id="ARBA00023125"/>
    </source>
</evidence>
<gene>
    <name evidence="11" type="primary">LOC106159503</name>
</gene>
<dbReference type="GO" id="GO:0005634">
    <property type="term" value="C:nucleus"/>
    <property type="evidence" value="ECO:0007669"/>
    <property type="project" value="UniProtKB-SubCell"/>
</dbReference>
<organism evidence="10 11">
    <name type="scientific">Lingula anatina</name>
    <name type="common">Brachiopod</name>
    <name type="synonym">Lingula unguis</name>
    <dbReference type="NCBI Taxonomy" id="7574"/>
    <lineage>
        <taxon>Eukaryota</taxon>
        <taxon>Metazoa</taxon>
        <taxon>Spiralia</taxon>
        <taxon>Lophotrochozoa</taxon>
        <taxon>Brachiopoda</taxon>
        <taxon>Linguliformea</taxon>
        <taxon>Lingulata</taxon>
        <taxon>Lingulida</taxon>
        <taxon>Linguloidea</taxon>
        <taxon>Lingulidae</taxon>
        <taxon>Lingula</taxon>
    </lineage>
</organism>
<dbReference type="InterPro" id="IPR017970">
    <property type="entry name" value="Homeobox_CS"/>
</dbReference>
<dbReference type="Proteomes" id="UP000085678">
    <property type="component" value="Unplaced"/>
</dbReference>
<dbReference type="PROSITE" id="PS50071">
    <property type="entry name" value="HOMEOBOX_2"/>
    <property type="match status" value="1"/>
</dbReference>
<feature type="compositionally biased region" description="Basic and acidic residues" evidence="8">
    <location>
        <begin position="49"/>
        <end position="73"/>
    </location>
</feature>
<evidence type="ECO:0000256" key="8">
    <source>
        <dbReference type="SAM" id="MobiDB-lite"/>
    </source>
</evidence>
<dbReference type="InterPro" id="IPR009057">
    <property type="entry name" value="Homeodomain-like_sf"/>
</dbReference>
<dbReference type="GO" id="GO:0000981">
    <property type="term" value="F:DNA-binding transcription factor activity, RNA polymerase II-specific"/>
    <property type="evidence" value="ECO:0007669"/>
    <property type="project" value="InterPro"/>
</dbReference>
<dbReference type="InterPro" id="IPR001356">
    <property type="entry name" value="HD"/>
</dbReference>
<feature type="region of interest" description="Disordered" evidence="8">
    <location>
        <begin position="48"/>
        <end position="90"/>
    </location>
</feature>
<dbReference type="Pfam" id="PF00046">
    <property type="entry name" value="Homeodomain"/>
    <property type="match status" value="1"/>
</dbReference>
<keyword evidence="3 6" id="KW-0238">DNA-binding</keyword>
<protein>
    <submittedName>
        <fullName evidence="11">Retinal homeobox protein Rx1 isoform X1</fullName>
    </submittedName>
</protein>
<evidence type="ECO:0000256" key="1">
    <source>
        <dbReference type="ARBA" id="ARBA00004123"/>
    </source>
</evidence>
<dbReference type="PROSITE" id="PS51257">
    <property type="entry name" value="PROKAR_LIPOPROTEIN"/>
    <property type="match status" value="1"/>
</dbReference>
<feature type="DNA-binding region" description="Homeobox" evidence="6">
    <location>
        <begin position="146"/>
        <end position="205"/>
    </location>
</feature>
<dbReference type="AlphaFoldDB" id="A0A1S3HZ10"/>
<keyword evidence="5 6" id="KW-0539">Nucleus</keyword>
<comment type="subcellular location">
    <subcellularLocation>
        <location evidence="1 6 7">Nucleus</location>
    </subcellularLocation>
</comment>
<proteinExistence type="predicted"/>
<name>A0A1S3HZ10_LINAN</name>
<dbReference type="PANTHER" id="PTHR24329">
    <property type="entry name" value="HOMEOBOX PROTEIN ARISTALESS"/>
    <property type="match status" value="1"/>
</dbReference>
<evidence type="ECO:0000256" key="2">
    <source>
        <dbReference type="ARBA" id="ARBA00022473"/>
    </source>
</evidence>
<feature type="region of interest" description="Disordered" evidence="8">
    <location>
        <begin position="317"/>
        <end position="351"/>
    </location>
</feature>
<dbReference type="Gene3D" id="1.10.10.60">
    <property type="entry name" value="Homeodomain-like"/>
    <property type="match status" value="1"/>
</dbReference>
<evidence type="ECO:0000313" key="11">
    <source>
        <dbReference type="RefSeq" id="XP_013391260.1"/>
    </source>
</evidence>
<reference evidence="11" key="1">
    <citation type="submission" date="2025-08" db="UniProtKB">
        <authorList>
            <consortium name="RefSeq"/>
        </authorList>
    </citation>
    <scope>IDENTIFICATION</scope>
    <source>
        <tissue evidence="11">Gonads</tissue>
    </source>
</reference>